<reference evidence="6" key="1">
    <citation type="submission" date="2022-05" db="EMBL/GenBank/DDBJ databases">
        <authorList>
            <person name="Park J.-S."/>
        </authorList>
    </citation>
    <scope>NUCLEOTIDE SEQUENCE</scope>
    <source>
        <strain evidence="6">2012CJ41-6</strain>
    </source>
</reference>
<name>A0ABT0PX27_9RHOB</name>
<keyword evidence="4" id="KW-0560">Oxidoreductase</keyword>
<comment type="cofactor">
    <cofactor evidence="1">
        <name>FMN</name>
        <dbReference type="ChEBI" id="CHEBI:58210"/>
    </cofactor>
</comment>
<feature type="domain" description="Pyridoxamine 5'-phosphate oxidase Alr4036 family FMN-binding" evidence="5">
    <location>
        <begin position="17"/>
        <end position="102"/>
    </location>
</feature>
<dbReference type="InterPro" id="IPR012349">
    <property type="entry name" value="Split_barrel_FMN-bd"/>
</dbReference>
<dbReference type="Proteomes" id="UP001203880">
    <property type="component" value="Unassembled WGS sequence"/>
</dbReference>
<sequence length="183" mass="20145">MTDTPGLTQTLDQAWGLLDQAISEGRSPLRYVTLATVDGKGAPQSRIVVLRNVDRATGQLTAYTDKRSDKVGQLRQNPQVALHLWSADDLVQLRMNGTAWVTQGSAETWDAVPDPMREAYGHVPPPGSVIDRSDDWTILPDPAHFAALDITLSRIESVCLDPAGHRRANFQRADGWIGHWLSP</sequence>
<keyword evidence="7" id="KW-1185">Reference proteome</keyword>
<dbReference type="PANTHER" id="PTHR10851">
    <property type="entry name" value="PYRIDOXINE-5-PHOSPHATE OXIDASE"/>
    <property type="match status" value="1"/>
</dbReference>
<dbReference type="PANTHER" id="PTHR10851:SF3">
    <property type="entry name" value="PYRIDOXINE_PYRIDOXAMINE 5'-PHOSPHATE OXIDASE 2"/>
    <property type="match status" value="1"/>
</dbReference>
<dbReference type="SUPFAM" id="SSF50475">
    <property type="entry name" value="FMN-binding split barrel"/>
    <property type="match status" value="1"/>
</dbReference>
<dbReference type="InterPro" id="IPR024624">
    <property type="entry name" value="Pyridox_Oxase_Alr4036_FMN-bd"/>
</dbReference>
<evidence type="ECO:0000313" key="7">
    <source>
        <dbReference type="Proteomes" id="UP001203880"/>
    </source>
</evidence>
<gene>
    <name evidence="6" type="ORF">M3P21_00865</name>
</gene>
<keyword evidence="3" id="KW-0288">FMN</keyword>
<evidence type="ECO:0000256" key="1">
    <source>
        <dbReference type="ARBA" id="ARBA00001917"/>
    </source>
</evidence>
<dbReference type="InterPro" id="IPR000659">
    <property type="entry name" value="Pyridox_Oxase"/>
</dbReference>
<dbReference type="Gene3D" id="2.30.110.10">
    <property type="entry name" value="Electron Transport, Fmn-binding Protein, Chain A"/>
    <property type="match status" value="1"/>
</dbReference>
<dbReference type="RefSeq" id="WP_249706029.1">
    <property type="nucleotide sequence ID" value="NZ_JAMFMB010000001.1"/>
</dbReference>
<protein>
    <submittedName>
        <fullName evidence="6">Pyridoxamine 5'-phosphate oxidase family protein</fullName>
    </submittedName>
</protein>
<accession>A0ABT0PX27</accession>
<dbReference type="Pfam" id="PF12766">
    <property type="entry name" value="Pyridox_oxase_2"/>
    <property type="match status" value="1"/>
</dbReference>
<evidence type="ECO:0000256" key="3">
    <source>
        <dbReference type="ARBA" id="ARBA00022643"/>
    </source>
</evidence>
<proteinExistence type="predicted"/>
<evidence type="ECO:0000256" key="2">
    <source>
        <dbReference type="ARBA" id="ARBA00022630"/>
    </source>
</evidence>
<keyword evidence="2" id="KW-0285">Flavoprotein</keyword>
<dbReference type="EMBL" id="JAMFMB010000001">
    <property type="protein sequence ID" value="MCL6282067.1"/>
    <property type="molecule type" value="Genomic_DNA"/>
</dbReference>
<evidence type="ECO:0000259" key="5">
    <source>
        <dbReference type="Pfam" id="PF12766"/>
    </source>
</evidence>
<evidence type="ECO:0000313" key="6">
    <source>
        <dbReference type="EMBL" id="MCL6282067.1"/>
    </source>
</evidence>
<comment type="caution">
    <text evidence="6">The sequence shown here is derived from an EMBL/GenBank/DDBJ whole genome shotgun (WGS) entry which is preliminary data.</text>
</comment>
<organism evidence="6 7">
    <name type="scientific">Ruegeria spongiae</name>
    <dbReference type="NCBI Taxonomy" id="2942209"/>
    <lineage>
        <taxon>Bacteria</taxon>
        <taxon>Pseudomonadati</taxon>
        <taxon>Pseudomonadota</taxon>
        <taxon>Alphaproteobacteria</taxon>
        <taxon>Rhodobacterales</taxon>
        <taxon>Roseobacteraceae</taxon>
        <taxon>Ruegeria</taxon>
    </lineage>
</organism>
<evidence type="ECO:0000256" key="4">
    <source>
        <dbReference type="ARBA" id="ARBA00023002"/>
    </source>
</evidence>